<accession>A0A9D3V2M4</accession>
<evidence type="ECO:0000313" key="1">
    <source>
        <dbReference type="EMBL" id="KAH1066973.1"/>
    </source>
</evidence>
<sequence length="80" mass="9335">MKDLFDKMKAIVSRFGGVDNMEHHINQMKVEQPNETEFCRLEQMKCKFGGIEEMESKLHAFHRIASMPPMSCVITLKFND</sequence>
<gene>
    <name evidence="1" type="ORF">J1N35_031960</name>
</gene>
<comment type="caution">
    <text evidence="1">The sequence shown here is derived from an EMBL/GenBank/DDBJ whole genome shotgun (WGS) entry which is preliminary data.</text>
</comment>
<protein>
    <submittedName>
        <fullName evidence="1">Uncharacterized protein</fullName>
    </submittedName>
</protein>
<name>A0A9D3V2M4_9ROSI</name>
<evidence type="ECO:0000313" key="2">
    <source>
        <dbReference type="Proteomes" id="UP000828251"/>
    </source>
</evidence>
<organism evidence="1 2">
    <name type="scientific">Gossypium stocksii</name>
    <dbReference type="NCBI Taxonomy" id="47602"/>
    <lineage>
        <taxon>Eukaryota</taxon>
        <taxon>Viridiplantae</taxon>
        <taxon>Streptophyta</taxon>
        <taxon>Embryophyta</taxon>
        <taxon>Tracheophyta</taxon>
        <taxon>Spermatophyta</taxon>
        <taxon>Magnoliopsida</taxon>
        <taxon>eudicotyledons</taxon>
        <taxon>Gunneridae</taxon>
        <taxon>Pentapetalae</taxon>
        <taxon>rosids</taxon>
        <taxon>malvids</taxon>
        <taxon>Malvales</taxon>
        <taxon>Malvaceae</taxon>
        <taxon>Malvoideae</taxon>
        <taxon>Gossypium</taxon>
    </lineage>
</organism>
<keyword evidence="2" id="KW-1185">Reference proteome</keyword>
<reference evidence="1 2" key="1">
    <citation type="journal article" date="2021" name="Plant Biotechnol. J.">
        <title>Multi-omics assisted identification of the key and species-specific regulatory components of drought-tolerant mechanisms in Gossypium stocksii.</title>
        <authorList>
            <person name="Yu D."/>
            <person name="Ke L."/>
            <person name="Zhang D."/>
            <person name="Wu Y."/>
            <person name="Sun Y."/>
            <person name="Mei J."/>
            <person name="Sun J."/>
            <person name="Sun Y."/>
        </authorList>
    </citation>
    <scope>NUCLEOTIDE SEQUENCE [LARGE SCALE GENOMIC DNA]</scope>
    <source>
        <strain evidence="2">cv. E1</strain>
        <tissue evidence="1">Leaf</tissue>
    </source>
</reference>
<proteinExistence type="predicted"/>
<dbReference type="AlphaFoldDB" id="A0A9D3V2M4"/>
<dbReference type="OrthoDB" id="988332at2759"/>
<dbReference type="Proteomes" id="UP000828251">
    <property type="component" value="Unassembled WGS sequence"/>
</dbReference>
<dbReference type="EMBL" id="JAIQCV010000009">
    <property type="protein sequence ID" value="KAH1066973.1"/>
    <property type="molecule type" value="Genomic_DNA"/>
</dbReference>